<dbReference type="InterPro" id="IPR005467">
    <property type="entry name" value="His_kinase_dom"/>
</dbReference>
<dbReference type="GO" id="GO:0005886">
    <property type="term" value="C:plasma membrane"/>
    <property type="evidence" value="ECO:0007669"/>
    <property type="project" value="UniProtKB-SubCell"/>
</dbReference>
<dbReference type="SUPFAM" id="SSF52172">
    <property type="entry name" value="CheY-like"/>
    <property type="match status" value="1"/>
</dbReference>
<dbReference type="FunFam" id="3.30.450.20:FF:000099">
    <property type="entry name" value="Sensory box sensor histidine kinase"/>
    <property type="match status" value="1"/>
</dbReference>
<keyword evidence="6 12" id="KW-0418">Kinase</keyword>
<dbReference type="Pfam" id="PF08447">
    <property type="entry name" value="PAS_3"/>
    <property type="match status" value="3"/>
</dbReference>
<dbReference type="SUPFAM" id="SSF55874">
    <property type="entry name" value="ATPase domain of HSP90 chaperone/DNA topoisomerase II/histidine kinase"/>
    <property type="match status" value="1"/>
</dbReference>
<accession>A0A0J1D0S4</accession>
<feature type="domain" description="Histidine kinase" evidence="8">
    <location>
        <begin position="515"/>
        <end position="733"/>
    </location>
</feature>
<evidence type="ECO:0000259" key="8">
    <source>
        <dbReference type="PROSITE" id="PS50109"/>
    </source>
</evidence>
<evidence type="ECO:0000259" key="10">
    <source>
        <dbReference type="PROSITE" id="PS50112"/>
    </source>
</evidence>
<dbReference type="CDD" id="cd17580">
    <property type="entry name" value="REC_2_DhkD-like"/>
    <property type="match status" value="1"/>
</dbReference>
<dbReference type="AlphaFoldDB" id="A0A0J1D0S4"/>
<dbReference type="SMART" id="SM00086">
    <property type="entry name" value="PAC"/>
    <property type="match status" value="4"/>
</dbReference>
<keyword evidence="4 7" id="KW-0597">Phosphoprotein</keyword>
<evidence type="ECO:0000256" key="2">
    <source>
        <dbReference type="ARBA" id="ARBA00004429"/>
    </source>
</evidence>
<sequence length="877" mass="98647">MPLRDPAHFLPSFVWHATPDGRIEYVNPWTCSYLGKTAEALHGMHWKAFVHPDDMARVIDSWRPILEGASLRDVDVRLRRTDGLYRWHTLHLQAIRDEGGHIVQAIGVGIDIHQCKHAWEMYEASERRLQAAFEGARLGAWEWNTETGAVRITSQLAHIYDFPAGTEGATPDELWRRIPPDYQPRFQAELAKSLNDRNPFQIDYPIVATNGSRRWLRMRGETEFTDNSELRRVHGVTFDISAQRESDERLSMSERRYRALVEATTALVWSADANGDILLSESQWQRFTGRPPESHAGSGWLEAVHPDDREEARRQWTRSVERQTLHDFTFRMRRHDGVYRMVRAYAAPLHDENNRLQEWFGTTTDVTGQYEAKAAIEERNLRLSVAMDAANMTIVSLALPTWSLSWEGCLGSTNLCESRTLSYEAALNYVHAEDRAGLDTFLTHLSSGQETDFQFEFRLLLDGGERWMHGSALLYRTPQGIPLRIIGSLIDITDRKRMELMLRETDRRKDEFLAMLAHELRNPLAPLRTAIALMQKTALADLKAQDLVGLMRRQVEHMTRIVDDLLEVSRITQGHITLKQEPIFVGSAVYGAVEAVADMVESRQQRLEVSVPTGMTWVYGDPTRLSQILVNILNNASKYTPEGGRIAAGVRADEDQVTITIEDTGTGISADLLPNVFELFSQGERTLDRSNGGLGIGLSLVKKLVEMHDGKISVQSPGPGMGTTVTVRLPRLHQHERHPAHPPLTTPAIASSTGHAGLRILIVDDNRDAADSLALLCESEGHMTQVAYTSYEAISLAQNFLPDVALLDIGLPDIDGYELATRLRHKGAKVPVLIAITGYGQAEDRLRAQVAGFDYHFVKPVNLEDLLNLLSTLCPPD</sequence>
<dbReference type="Gene3D" id="3.30.565.10">
    <property type="entry name" value="Histidine kinase-like ATPase, C-terminal domain"/>
    <property type="match status" value="1"/>
</dbReference>
<dbReference type="InterPro" id="IPR036890">
    <property type="entry name" value="HATPase_C_sf"/>
</dbReference>
<dbReference type="InterPro" id="IPR011006">
    <property type="entry name" value="CheY-like_superfamily"/>
</dbReference>
<dbReference type="FunFam" id="3.30.565.10:FF:000006">
    <property type="entry name" value="Sensor histidine kinase WalK"/>
    <property type="match status" value="1"/>
</dbReference>
<evidence type="ECO:0000259" key="9">
    <source>
        <dbReference type="PROSITE" id="PS50110"/>
    </source>
</evidence>
<dbReference type="PANTHER" id="PTHR43304:SF1">
    <property type="entry name" value="PAC DOMAIN-CONTAINING PROTEIN"/>
    <property type="match status" value="1"/>
</dbReference>
<feature type="domain" description="PAS" evidence="10">
    <location>
        <begin position="1"/>
        <end position="69"/>
    </location>
</feature>
<dbReference type="Pfam" id="PF00072">
    <property type="entry name" value="Response_reg"/>
    <property type="match status" value="1"/>
</dbReference>
<evidence type="ECO:0000256" key="1">
    <source>
        <dbReference type="ARBA" id="ARBA00000085"/>
    </source>
</evidence>
<feature type="domain" description="PAC" evidence="11">
    <location>
        <begin position="200"/>
        <end position="252"/>
    </location>
</feature>
<dbReference type="Gene3D" id="3.40.50.2300">
    <property type="match status" value="1"/>
</dbReference>
<dbReference type="SMART" id="SM00387">
    <property type="entry name" value="HATPase_c"/>
    <property type="match status" value="1"/>
</dbReference>
<evidence type="ECO:0000313" key="13">
    <source>
        <dbReference type="Proteomes" id="UP000035963"/>
    </source>
</evidence>
<evidence type="ECO:0000256" key="4">
    <source>
        <dbReference type="ARBA" id="ARBA00022553"/>
    </source>
</evidence>
<comment type="caution">
    <text evidence="12">The sequence shown here is derived from an EMBL/GenBank/DDBJ whole genome shotgun (WGS) entry which is preliminary data.</text>
</comment>
<dbReference type="InterPro" id="IPR000014">
    <property type="entry name" value="PAS"/>
</dbReference>
<comment type="subcellular location">
    <subcellularLocation>
        <location evidence="2">Cell inner membrane</location>
        <topology evidence="2">Multi-pass membrane protein</topology>
    </subcellularLocation>
</comment>
<comment type="catalytic activity">
    <reaction evidence="1">
        <text>ATP + protein L-histidine = ADP + protein N-phospho-L-histidine.</text>
        <dbReference type="EC" id="2.7.13.3"/>
    </reaction>
</comment>
<dbReference type="InterPro" id="IPR004358">
    <property type="entry name" value="Sig_transdc_His_kin-like_C"/>
</dbReference>
<dbReference type="InterPro" id="IPR001610">
    <property type="entry name" value="PAC"/>
</dbReference>
<organism evidence="12 13">
    <name type="scientific">Caballeronia mineralivorans PML1(12)</name>
    <dbReference type="NCBI Taxonomy" id="908627"/>
    <lineage>
        <taxon>Bacteria</taxon>
        <taxon>Pseudomonadati</taxon>
        <taxon>Pseudomonadota</taxon>
        <taxon>Betaproteobacteria</taxon>
        <taxon>Burkholderiales</taxon>
        <taxon>Burkholderiaceae</taxon>
        <taxon>Caballeronia</taxon>
    </lineage>
</organism>
<dbReference type="EC" id="2.7.13.3" evidence="3"/>
<keyword evidence="13" id="KW-1185">Reference proteome</keyword>
<protein>
    <recommendedName>
        <fullName evidence="3">histidine kinase</fullName>
        <ecNumber evidence="3">2.7.13.3</ecNumber>
    </recommendedName>
</protein>
<dbReference type="Proteomes" id="UP000035963">
    <property type="component" value="Unassembled WGS sequence"/>
</dbReference>
<dbReference type="InterPro" id="IPR000700">
    <property type="entry name" value="PAS-assoc_C"/>
</dbReference>
<feature type="domain" description="PAC" evidence="11">
    <location>
        <begin position="72"/>
        <end position="124"/>
    </location>
</feature>
<dbReference type="InterPro" id="IPR001789">
    <property type="entry name" value="Sig_transdc_resp-reg_receiver"/>
</dbReference>
<feature type="domain" description="PAC" evidence="11">
    <location>
        <begin position="451"/>
        <end position="504"/>
    </location>
</feature>
<dbReference type="InterPro" id="IPR013655">
    <property type="entry name" value="PAS_fold_3"/>
</dbReference>
<dbReference type="InterPro" id="IPR003661">
    <property type="entry name" value="HisK_dim/P_dom"/>
</dbReference>
<evidence type="ECO:0000313" key="12">
    <source>
        <dbReference type="EMBL" id="KLU26367.1"/>
    </source>
</evidence>
<dbReference type="PRINTS" id="PR00344">
    <property type="entry name" value="BCTRLSENSOR"/>
</dbReference>
<name>A0A0J1D0S4_9BURK</name>
<feature type="domain" description="PAS" evidence="10">
    <location>
        <begin position="253"/>
        <end position="323"/>
    </location>
</feature>
<keyword evidence="5" id="KW-0808">Transferase</keyword>
<feature type="domain" description="PAC" evidence="11">
    <location>
        <begin position="326"/>
        <end position="378"/>
    </location>
</feature>
<evidence type="ECO:0000256" key="6">
    <source>
        <dbReference type="ARBA" id="ARBA00022777"/>
    </source>
</evidence>
<dbReference type="NCBIfam" id="TIGR00229">
    <property type="entry name" value="sensory_box"/>
    <property type="match status" value="3"/>
</dbReference>
<dbReference type="SUPFAM" id="SSF55785">
    <property type="entry name" value="PYP-like sensor domain (PAS domain)"/>
    <property type="match status" value="4"/>
</dbReference>
<dbReference type="GO" id="GO:0000155">
    <property type="term" value="F:phosphorelay sensor kinase activity"/>
    <property type="evidence" value="ECO:0007669"/>
    <property type="project" value="InterPro"/>
</dbReference>
<dbReference type="PROSITE" id="PS50112">
    <property type="entry name" value="PAS"/>
    <property type="match status" value="2"/>
</dbReference>
<dbReference type="SMART" id="SM00448">
    <property type="entry name" value="REC"/>
    <property type="match status" value="1"/>
</dbReference>
<dbReference type="PATRIC" id="fig|908627.4.peg.2189"/>
<evidence type="ECO:0000256" key="7">
    <source>
        <dbReference type="PROSITE-ProRule" id="PRU00169"/>
    </source>
</evidence>
<dbReference type="PROSITE" id="PS50110">
    <property type="entry name" value="RESPONSE_REGULATORY"/>
    <property type="match status" value="1"/>
</dbReference>
<dbReference type="InterPro" id="IPR003594">
    <property type="entry name" value="HATPase_dom"/>
</dbReference>
<dbReference type="Gene3D" id="2.10.70.100">
    <property type="match status" value="1"/>
</dbReference>
<proteinExistence type="predicted"/>
<dbReference type="InterPro" id="IPR036097">
    <property type="entry name" value="HisK_dim/P_sf"/>
</dbReference>
<dbReference type="PROSITE" id="PS50109">
    <property type="entry name" value="HIS_KIN"/>
    <property type="match status" value="1"/>
</dbReference>
<dbReference type="InterPro" id="IPR052162">
    <property type="entry name" value="Sensor_kinase/Photoreceptor"/>
</dbReference>
<evidence type="ECO:0000256" key="5">
    <source>
        <dbReference type="ARBA" id="ARBA00022679"/>
    </source>
</evidence>
<reference evidence="12 13" key="1">
    <citation type="journal article" date="2015" name="Genome Announc.">
        <title>Draft Genome Sequence of Burkholderia sp. Strain PML1(12), an Ectomycorrhizosphere-Inhabiting Bacterium with Effective Mineral-Weathering Ability.</title>
        <authorList>
            <person name="Uroz S."/>
            <person name="Oger P."/>
        </authorList>
    </citation>
    <scope>NUCLEOTIDE SEQUENCE [LARGE SCALE GENOMIC DNA]</scope>
    <source>
        <strain evidence="13">PML1(12)</strain>
    </source>
</reference>
<dbReference type="SMART" id="SM00388">
    <property type="entry name" value="HisKA"/>
    <property type="match status" value="1"/>
</dbReference>
<dbReference type="Gene3D" id="1.10.287.130">
    <property type="match status" value="1"/>
</dbReference>
<feature type="domain" description="Response regulatory" evidence="9">
    <location>
        <begin position="759"/>
        <end position="874"/>
    </location>
</feature>
<dbReference type="SMART" id="SM00091">
    <property type="entry name" value="PAS"/>
    <property type="match status" value="3"/>
</dbReference>
<evidence type="ECO:0000256" key="3">
    <source>
        <dbReference type="ARBA" id="ARBA00012438"/>
    </source>
</evidence>
<dbReference type="PANTHER" id="PTHR43304">
    <property type="entry name" value="PHYTOCHROME-LIKE PROTEIN CPH1"/>
    <property type="match status" value="1"/>
</dbReference>
<dbReference type="Gene3D" id="3.30.450.20">
    <property type="entry name" value="PAS domain"/>
    <property type="match status" value="4"/>
</dbReference>
<dbReference type="EMBL" id="AEJF01000073">
    <property type="protein sequence ID" value="KLU26367.1"/>
    <property type="molecule type" value="Genomic_DNA"/>
</dbReference>
<dbReference type="InterPro" id="IPR035965">
    <property type="entry name" value="PAS-like_dom_sf"/>
</dbReference>
<evidence type="ECO:0000259" key="11">
    <source>
        <dbReference type="PROSITE" id="PS50113"/>
    </source>
</evidence>
<dbReference type="CDD" id="cd00082">
    <property type="entry name" value="HisKA"/>
    <property type="match status" value="1"/>
</dbReference>
<gene>
    <name evidence="12" type="ORF">EOS_09915</name>
</gene>
<dbReference type="CDD" id="cd00130">
    <property type="entry name" value="PAS"/>
    <property type="match status" value="3"/>
</dbReference>
<dbReference type="Pfam" id="PF00512">
    <property type="entry name" value="HisKA"/>
    <property type="match status" value="1"/>
</dbReference>
<dbReference type="Pfam" id="PF02518">
    <property type="entry name" value="HATPase_c"/>
    <property type="match status" value="1"/>
</dbReference>
<dbReference type="RefSeq" id="WP_047846459.1">
    <property type="nucleotide sequence ID" value="NZ_AEJF01000073.1"/>
</dbReference>
<feature type="modified residue" description="4-aspartylphosphate" evidence="7">
    <location>
        <position position="808"/>
    </location>
</feature>
<dbReference type="OrthoDB" id="9768069at2"/>
<dbReference type="SUPFAM" id="SSF47384">
    <property type="entry name" value="Homodimeric domain of signal transducing histidine kinase"/>
    <property type="match status" value="1"/>
</dbReference>
<dbReference type="PROSITE" id="PS50113">
    <property type="entry name" value="PAC"/>
    <property type="match status" value="4"/>
</dbReference>